<dbReference type="AlphaFoldDB" id="A0A644YUE2"/>
<comment type="caution">
    <text evidence="1">The sequence shown here is derived from an EMBL/GenBank/DDBJ whole genome shotgun (WGS) entry which is preliminary data.</text>
</comment>
<evidence type="ECO:0000313" key="1">
    <source>
        <dbReference type="EMBL" id="MPM31598.1"/>
    </source>
</evidence>
<accession>A0A644YUE2</accession>
<dbReference type="EMBL" id="VSSQ01006119">
    <property type="protein sequence ID" value="MPM31598.1"/>
    <property type="molecule type" value="Genomic_DNA"/>
</dbReference>
<reference evidence="1" key="1">
    <citation type="submission" date="2019-08" db="EMBL/GenBank/DDBJ databases">
        <authorList>
            <person name="Kucharzyk K."/>
            <person name="Murdoch R.W."/>
            <person name="Higgins S."/>
            <person name="Loffler F."/>
        </authorList>
    </citation>
    <scope>NUCLEOTIDE SEQUENCE</scope>
</reference>
<organism evidence="1">
    <name type="scientific">bioreactor metagenome</name>
    <dbReference type="NCBI Taxonomy" id="1076179"/>
    <lineage>
        <taxon>unclassified sequences</taxon>
        <taxon>metagenomes</taxon>
        <taxon>ecological metagenomes</taxon>
    </lineage>
</organism>
<name>A0A644YUE2_9ZZZZ</name>
<proteinExistence type="predicted"/>
<protein>
    <submittedName>
        <fullName evidence="1">Uncharacterized protein</fullName>
    </submittedName>
</protein>
<gene>
    <name evidence="1" type="ORF">SDC9_78154</name>
</gene>
<sequence length="107" mass="12553">MFRFDRKTREDFFLKPLESNGHVMIISYNSVQSLGLSKSMVSICKEVIHYERDSFYKIHQLIVERDDGSDASAVQRFGRSNRGTFRRNTCCHERGCNGGRNRRRSRC</sequence>